<gene>
    <name evidence="3" type="ORF">HID58_029930</name>
</gene>
<dbReference type="PANTHER" id="PTHR21450:SF3">
    <property type="entry name" value="DUF630 FAMILY PROTEIN (DUF630 AND DUF632)"/>
    <property type="match status" value="1"/>
</dbReference>
<sequence>HGYPVIYEESCMLSAGSHQATLDRLYVWEKKLYDEVKSGERVRIAYGKKRLALKNHDVKGDDSSSVDKRYSQRSTHSDEGFDTLNRINSDVESDGRKRTLDEARLLLASTMPCNHHHKKINTERLAGSALNLMTQLLNWRACFQAWITSQRSYVLSLTRWLLRCDFDKVTLSTYHHLIFEVCKCIGWSRLFKGLNEKHVKLCYAEWRSYVSVKRSDSYHGINRFRGMHVIPEYSGKVFSVSREEVDSATRPSSLLLKSSTAWFTSSAQPTPPPRLAIIRGVHPILPIPNKATFLAPSRYSC</sequence>
<keyword evidence="4" id="KW-1185">Reference proteome</keyword>
<evidence type="ECO:0000313" key="4">
    <source>
        <dbReference type="Proteomes" id="UP000824890"/>
    </source>
</evidence>
<feature type="domain" description="DUF632" evidence="2">
    <location>
        <begin position="9"/>
        <end position="69"/>
    </location>
</feature>
<dbReference type="EMBL" id="JAGKQM010000008">
    <property type="protein sequence ID" value="KAH0915484.1"/>
    <property type="molecule type" value="Genomic_DNA"/>
</dbReference>
<dbReference type="PANTHER" id="PTHR21450">
    <property type="entry name" value="PROTEIN ALTERED PHOSPHATE STARVATION RESPONSE 1"/>
    <property type="match status" value="1"/>
</dbReference>
<feature type="non-terminal residue" evidence="3">
    <location>
        <position position="1"/>
    </location>
</feature>
<organism evidence="3 4">
    <name type="scientific">Brassica napus</name>
    <name type="common">Rape</name>
    <dbReference type="NCBI Taxonomy" id="3708"/>
    <lineage>
        <taxon>Eukaryota</taxon>
        <taxon>Viridiplantae</taxon>
        <taxon>Streptophyta</taxon>
        <taxon>Embryophyta</taxon>
        <taxon>Tracheophyta</taxon>
        <taxon>Spermatophyta</taxon>
        <taxon>Magnoliopsida</taxon>
        <taxon>eudicotyledons</taxon>
        <taxon>Gunneridae</taxon>
        <taxon>Pentapetalae</taxon>
        <taxon>rosids</taxon>
        <taxon>malvids</taxon>
        <taxon>Brassicales</taxon>
        <taxon>Brassicaceae</taxon>
        <taxon>Brassiceae</taxon>
        <taxon>Brassica</taxon>
    </lineage>
</organism>
<evidence type="ECO:0000259" key="2">
    <source>
        <dbReference type="Pfam" id="PF04782"/>
    </source>
</evidence>
<dbReference type="Pfam" id="PF04782">
    <property type="entry name" value="DUF632"/>
    <property type="match status" value="2"/>
</dbReference>
<name>A0ABQ8CEH8_BRANA</name>
<feature type="region of interest" description="Disordered" evidence="1">
    <location>
        <begin position="57"/>
        <end position="79"/>
    </location>
</feature>
<evidence type="ECO:0000313" key="3">
    <source>
        <dbReference type="EMBL" id="KAH0915484.1"/>
    </source>
</evidence>
<comment type="caution">
    <text evidence="3">The sequence shown here is derived from an EMBL/GenBank/DDBJ whole genome shotgun (WGS) entry which is preliminary data.</text>
</comment>
<dbReference type="InterPro" id="IPR006867">
    <property type="entry name" value="DUF632"/>
</dbReference>
<reference evidence="3 4" key="1">
    <citation type="submission" date="2021-05" db="EMBL/GenBank/DDBJ databases">
        <title>Genome Assembly of Synthetic Allotetraploid Brassica napus Reveals Homoeologous Exchanges between Subgenomes.</title>
        <authorList>
            <person name="Davis J.T."/>
        </authorList>
    </citation>
    <scope>NUCLEOTIDE SEQUENCE [LARGE SCALE GENOMIC DNA]</scope>
    <source>
        <strain evidence="4">cv. Da-Ae</strain>
        <tissue evidence="3">Seedling</tissue>
    </source>
</reference>
<protein>
    <recommendedName>
        <fullName evidence="2">DUF632 domain-containing protein</fullName>
    </recommendedName>
</protein>
<dbReference type="Proteomes" id="UP000824890">
    <property type="component" value="Unassembled WGS sequence"/>
</dbReference>
<accession>A0ABQ8CEH8</accession>
<proteinExistence type="predicted"/>
<evidence type="ECO:0000256" key="1">
    <source>
        <dbReference type="SAM" id="MobiDB-lite"/>
    </source>
</evidence>
<feature type="domain" description="DUF632" evidence="2">
    <location>
        <begin position="116"/>
        <end position="200"/>
    </location>
</feature>